<evidence type="ECO:0000313" key="2">
    <source>
        <dbReference type="Proteomes" id="UP000805193"/>
    </source>
</evidence>
<protein>
    <submittedName>
        <fullName evidence="1">Uncharacterized protein</fullName>
    </submittedName>
</protein>
<name>A0AC60P5N1_IXOPE</name>
<sequence length="75" mass="8033">MTSRDSRQSASRAPGELNPTLGTMWAVDVPTRPPPLLEPPAPTSPVHAKEKDNGDTRVGLQKHRGALHGETPQST</sequence>
<reference evidence="1 2" key="1">
    <citation type="journal article" date="2020" name="Cell">
        <title>Large-Scale Comparative Analyses of Tick Genomes Elucidate Their Genetic Diversity and Vector Capacities.</title>
        <authorList>
            <consortium name="Tick Genome and Microbiome Consortium (TIGMIC)"/>
            <person name="Jia N."/>
            <person name="Wang J."/>
            <person name="Shi W."/>
            <person name="Du L."/>
            <person name="Sun Y."/>
            <person name="Zhan W."/>
            <person name="Jiang J.F."/>
            <person name="Wang Q."/>
            <person name="Zhang B."/>
            <person name="Ji P."/>
            <person name="Bell-Sakyi L."/>
            <person name="Cui X.M."/>
            <person name="Yuan T.T."/>
            <person name="Jiang B.G."/>
            <person name="Yang W.F."/>
            <person name="Lam T.T."/>
            <person name="Chang Q.C."/>
            <person name="Ding S.J."/>
            <person name="Wang X.J."/>
            <person name="Zhu J.G."/>
            <person name="Ruan X.D."/>
            <person name="Zhao L."/>
            <person name="Wei J.T."/>
            <person name="Ye R.Z."/>
            <person name="Que T.C."/>
            <person name="Du C.H."/>
            <person name="Zhou Y.H."/>
            <person name="Cheng J.X."/>
            <person name="Dai P.F."/>
            <person name="Guo W.B."/>
            <person name="Han X.H."/>
            <person name="Huang E.J."/>
            <person name="Li L.F."/>
            <person name="Wei W."/>
            <person name="Gao Y.C."/>
            <person name="Liu J.Z."/>
            <person name="Shao H.Z."/>
            <person name="Wang X."/>
            <person name="Wang C.C."/>
            <person name="Yang T.C."/>
            <person name="Huo Q.B."/>
            <person name="Li W."/>
            <person name="Chen H.Y."/>
            <person name="Chen S.E."/>
            <person name="Zhou L.G."/>
            <person name="Ni X.B."/>
            <person name="Tian J.H."/>
            <person name="Sheng Y."/>
            <person name="Liu T."/>
            <person name="Pan Y.S."/>
            <person name="Xia L.Y."/>
            <person name="Li J."/>
            <person name="Zhao F."/>
            <person name="Cao W.C."/>
        </authorList>
    </citation>
    <scope>NUCLEOTIDE SEQUENCE [LARGE SCALE GENOMIC DNA]</scope>
    <source>
        <strain evidence="1">Iper-2018</strain>
    </source>
</reference>
<keyword evidence="2" id="KW-1185">Reference proteome</keyword>
<proteinExistence type="predicted"/>
<gene>
    <name evidence="1" type="ORF">HPB47_008283</name>
</gene>
<evidence type="ECO:0000313" key="1">
    <source>
        <dbReference type="EMBL" id="KAG0414587.1"/>
    </source>
</evidence>
<dbReference type="EMBL" id="JABSTQ010011167">
    <property type="protein sequence ID" value="KAG0414587.1"/>
    <property type="molecule type" value="Genomic_DNA"/>
</dbReference>
<accession>A0AC60P5N1</accession>
<dbReference type="Proteomes" id="UP000805193">
    <property type="component" value="Unassembled WGS sequence"/>
</dbReference>
<organism evidence="1 2">
    <name type="scientific">Ixodes persulcatus</name>
    <name type="common">Taiga tick</name>
    <dbReference type="NCBI Taxonomy" id="34615"/>
    <lineage>
        <taxon>Eukaryota</taxon>
        <taxon>Metazoa</taxon>
        <taxon>Ecdysozoa</taxon>
        <taxon>Arthropoda</taxon>
        <taxon>Chelicerata</taxon>
        <taxon>Arachnida</taxon>
        <taxon>Acari</taxon>
        <taxon>Parasitiformes</taxon>
        <taxon>Ixodida</taxon>
        <taxon>Ixodoidea</taxon>
        <taxon>Ixodidae</taxon>
        <taxon>Ixodinae</taxon>
        <taxon>Ixodes</taxon>
    </lineage>
</organism>
<comment type="caution">
    <text evidence="1">The sequence shown here is derived from an EMBL/GenBank/DDBJ whole genome shotgun (WGS) entry which is preliminary data.</text>
</comment>